<evidence type="ECO:0000313" key="3">
    <source>
        <dbReference type="Proteomes" id="UP001580407"/>
    </source>
</evidence>
<dbReference type="Gene3D" id="3.30.200.20">
    <property type="entry name" value="Phosphorylase Kinase, domain 1"/>
    <property type="match status" value="1"/>
</dbReference>
<dbReference type="PANTHER" id="PTHR39179:SF3">
    <property type="entry name" value="COTS-RELATED PROTEIN"/>
    <property type="match status" value="1"/>
</dbReference>
<dbReference type="InterPro" id="IPR047175">
    <property type="entry name" value="CotS-like"/>
</dbReference>
<dbReference type="Gene3D" id="3.90.1200.10">
    <property type="match status" value="1"/>
</dbReference>
<protein>
    <submittedName>
        <fullName evidence="2">Phosphotransferase</fullName>
    </submittedName>
</protein>
<dbReference type="InterPro" id="IPR002575">
    <property type="entry name" value="Aminoglycoside_PTrfase"/>
</dbReference>
<dbReference type="RefSeq" id="WP_375526032.1">
    <property type="nucleotide sequence ID" value="NZ_JBHILM010000016.1"/>
</dbReference>
<accession>A0ABV5B997</accession>
<dbReference type="Proteomes" id="UP001580407">
    <property type="component" value="Unassembled WGS sequence"/>
</dbReference>
<dbReference type="InterPro" id="IPR011009">
    <property type="entry name" value="Kinase-like_dom_sf"/>
</dbReference>
<reference evidence="2 3" key="1">
    <citation type="submission" date="2024-09" db="EMBL/GenBank/DDBJ databases">
        <authorList>
            <person name="Ruan L."/>
        </authorList>
    </citation>
    <scope>NUCLEOTIDE SEQUENCE [LARGE SCALE GENOMIC DNA]</scope>
    <source>
        <strain evidence="2 3">D33</strain>
    </source>
</reference>
<dbReference type="SUPFAM" id="SSF56112">
    <property type="entry name" value="Protein kinase-like (PK-like)"/>
    <property type="match status" value="1"/>
</dbReference>
<name>A0ABV5B997_9BACL</name>
<organism evidence="2 3">
    <name type="scientific">Paenibacillus terreus</name>
    <dbReference type="NCBI Taxonomy" id="1387834"/>
    <lineage>
        <taxon>Bacteria</taxon>
        <taxon>Bacillati</taxon>
        <taxon>Bacillota</taxon>
        <taxon>Bacilli</taxon>
        <taxon>Bacillales</taxon>
        <taxon>Paenibacillaceae</taxon>
        <taxon>Paenibacillus</taxon>
    </lineage>
</organism>
<proteinExistence type="predicted"/>
<dbReference type="Pfam" id="PF01636">
    <property type="entry name" value="APH"/>
    <property type="match status" value="1"/>
</dbReference>
<keyword evidence="3" id="KW-1185">Reference proteome</keyword>
<sequence>MSGLHKKSQVNRIARRFGIVSLKFKWFPSLYRRKAVIQIKTRRGHYALKPFYRNRLFKTSAAQQMKKAAGHIQLLLNAGYIYIPKMLYAKTGKLWTLRKGQPYYVTEWVQGRTLEHSGDYANLGRAMAALHQSSNGGPPGSKADSYTLKQIRLWKKQHRYFLRDKSGAVQKNAGYRRWHRQYRNDCRRLAERSWTEMREKGVASLLRNERGHPRRIHGDITSANVIIADDERLYLIDWDRVRFGSIYVELAKTLANTTHFNPEFIQSLLAGYEEIRPLKRTERKLISALFRLPREAWLAARFPNGKKSDELIENMTNTWSERMKANKLLDDWANRQ</sequence>
<dbReference type="EMBL" id="JBHILM010000016">
    <property type="protein sequence ID" value="MFB5682274.1"/>
    <property type="molecule type" value="Genomic_DNA"/>
</dbReference>
<evidence type="ECO:0000259" key="1">
    <source>
        <dbReference type="Pfam" id="PF01636"/>
    </source>
</evidence>
<feature type="domain" description="Aminoglycoside phosphotransferase" evidence="1">
    <location>
        <begin position="56"/>
        <end position="277"/>
    </location>
</feature>
<gene>
    <name evidence="2" type="ORF">ACE3NQ_15215</name>
</gene>
<evidence type="ECO:0000313" key="2">
    <source>
        <dbReference type="EMBL" id="MFB5682274.1"/>
    </source>
</evidence>
<dbReference type="PANTHER" id="PTHR39179">
    <property type="entry name" value="SPORE COAT PROTEIN I"/>
    <property type="match status" value="1"/>
</dbReference>
<comment type="caution">
    <text evidence="2">The sequence shown here is derived from an EMBL/GenBank/DDBJ whole genome shotgun (WGS) entry which is preliminary data.</text>
</comment>